<protein>
    <submittedName>
        <fullName evidence="1">Uncharacterized protein</fullName>
    </submittedName>
</protein>
<gene>
    <name evidence="1" type="ORF">P280DRAFT_21662</name>
</gene>
<dbReference type="AlphaFoldDB" id="A0A6A6SIV1"/>
<evidence type="ECO:0000313" key="1">
    <source>
        <dbReference type="EMBL" id="KAF2646927.1"/>
    </source>
</evidence>
<proteinExistence type="predicted"/>
<accession>A0A6A6SIV1</accession>
<evidence type="ECO:0000313" key="2">
    <source>
        <dbReference type="Proteomes" id="UP000799753"/>
    </source>
</evidence>
<name>A0A6A6SIV1_9PLEO</name>
<reference evidence="1" key="1">
    <citation type="journal article" date="2020" name="Stud. Mycol.">
        <title>101 Dothideomycetes genomes: a test case for predicting lifestyles and emergence of pathogens.</title>
        <authorList>
            <person name="Haridas S."/>
            <person name="Albert R."/>
            <person name="Binder M."/>
            <person name="Bloem J."/>
            <person name="Labutti K."/>
            <person name="Salamov A."/>
            <person name="Andreopoulos B."/>
            <person name="Baker S."/>
            <person name="Barry K."/>
            <person name="Bills G."/>
            <person name="Bluhm B."/>
            <person name="Cannon C."/>
            <person name="Castanera R."/>
            <person name="Culley D."/>
            <person name="Daum C."/>
            <person name="Ezra D."/>
            <person name="Gonzalez J."/>
            <person name="Henrissat B."/>
            <person name="Kuo A."/>
            <person name="Liang C."/>
            <person name="Lipzen A."/>
            <person name="Lutzoni F."/>
            <person name="Magnuson J."/>
            <person name="Mondo S."/>
            <person name="Nolan M."/>
            <person name="Ohm R."/>
            <person name="Pangilinan J."/>
            <person name="Park H.-J."/>
            <person name="Ramirez L."/>
            <person name="Alfaro M."/>
            <person name="Sun H."/>
            <person name="Tritt A."/>
            <person name="Yoshinaga Y."/>
            <person name="Zwiers L.-H."/>
            <person name="Turgeon B."/>
            <person name="Goodwin S."/>
            <person name="Spatafora J."/>
            <person name="Crous P."/>
            <person name="Grigoriev I."/>
        </authorList>
    </citation>
    <scope>NUCLEOTIDE SEQUENCE</scope>
    <source>
        <strain evidence="1">CBS 473.64</strain>
    </source>
</reference>
<dbReference type="EMBL" id="MU006776">
    <property type="protein sequence ID" value="KAF2646927.1"/>
    <property type="molecule type" value="Genomic_DNA"/>
</dbReference>
<keyword evidence="2" id="KW-1185">Reference proteome</keyword>
<organism evidence="1 2">
    <name type="scientific">Massarina eburnea CBS 473.64</name>
    <dbReference type="NCBI Taxonomy" id="1395130"/>
    <lineage>
        <taxon>Eukaryota</taxon>
        <taxon>Fungi</taxon>
        <taxon>Dikarya</taxon>
        <taxon>Ascomycota</taxon>
        <taxon>Pezizomycotina</taxon>
        <taxon>Dothideomycetes</taxon>
        <taxon>Pleosporomycetidae</taxon>
        <taxon>Pleosporales</taxon>
        <taxon>Massarineae</taxon>
        <taxon>Massarinaceae</taxon>
        <taxon>Massarina</taxon>
    </lineage>
</organism>
<dbReference type="Proteomes" id="UP000799753">
    <property type="component" value="Unassembled WGS sequence"/>
</dbReference>
<sequence length="89" mass="9886">MGLWRGWDCGRDSGLSLQTDWLPSFLPSVPSFPHRVPVVGGIVMGICSPRLSLGSLLYVDENLVFALAGFYVIWNNMYLLWCDFVDCGG</sequence>